<evidence type="ECO:0000313" key="1">
    <source>
        <dbReference type="EMBL" id="MEC4720123.1"/>
    </source>
</evidence>
<sequence length="76" mass="8582">MANDSQQGQGIMQPGSFRIGDSVEMMAMRQRHQELARKIRDGAVSETERNEYLRLDDALHEHKCNAGLARLDDGKP</sequence>
<organism evidence="1 2">
    <name type="scientific">Noviherbaspirillum album</name>
    <dbReference type="NCBI Taxonomy" id="3080276"/>
    <lineage>
        <taxon>Bacteria</taxon>
        <taxon>Pseudomonadati</taxon>
        <taxon>Pseudomonadota</taxon>
        <taxon>Betaproteobacteria</taxon>
        <taxon>Burkholderiales</taxon>
        <taxon>Oxalobacteraceae</taxon>
        <taxon>Noviherbaspirillum</taxon>
    </lineage>
</organism>
<evidence type="ECO:0000313" key="2">
    <source>
        <dbReference type="Proteomes" id="UP001352263"/>
    </source>
</evidence>
<keyword evidence="2" id="KW-1185">Reference proteome</keyword>
<gene>
    <name evidence="1" type="ORF">RY831_13245</name>
</gene>
<dbReference type="EMBL" id="JAWIIV010000009">
    <property type="protein sequence ID" value="MEC4720123.1"/>
    <property type="molecule type" value="Genomic_DNA"/>
</dbReference>
<dbReference type="RefSeq" id="WP_326506835.1">
    <property type="nucleotide sequence ID" value="NZ_JAWIIV010000009.1"/>
</dbReference>
<reference evidence="1 2" key="1">
    <citation type="submission" date="2023-10" db="EMBL/GenBank/DDBJ databases">
        <title>Noviherbaspirillum sp. CPCC 100848 genome assembly.</title>
        <authorList>
            <person name="Li X.Y."/>
            <person name="Fang X.M."/>
        </authorList>
    </citation>
    <scope>NUCLEOTIDE SEQUENCE [LARGE SCALE GENOMIC DNA]</scope>
    <source>
        <strain evidence="1 2">CPCC 100848</strain>
    </source>
</reference>
<accession>A0ABU6J9M1</accession>
<dbReference type="Proteomes" id="UP001352263">
    <property type="component" value="Unassembled WGS sequence"/>
</dbReference>
<proteinExistence type="predicted"/>
<name>A0ABU6J9M1_9BURK</name>
<protein>
    <submittedName>
        <fullName evidence="1">Uncharacterized protein</fullName>
    </submittedName>
</protein>
<comment type="caution">
    <text evidence="1">The sequence shown here is derived from an EMBL/GenBank/DDBJ whole genome shotgun (WGS) entry which is preliminary data.</text>
</comment>